<dbReference type="GO" id="GO:0034703">
    <property type="term" value="C:cation channel complex"/>
    <property type="evidence" value="ECO:0007669"/>
    <property type="project" value="TreeGrafter"/>
</dbReference>
<feature type="region of interest" description="Disordered" evidence="1">
    <location>
        <begin position="326"/>
        <end position="348"/>
    </location>
</feature>
<evidence type="ECO:0000259" key="2">
    <source>
        <dbReference type="Pfam" id="PF15778"/>
    </source>
</evidence>
<name>A0AAD5N6M0_PARTN</name>
<dbReference type="EMBL" id="JAHQIW010004773">
    <property type="protein sequence ID" value="KAJ1363606.1"/>
    <property type="molecule type" value="Genomic_DNA"/>
</dbReference>
<proteinExistence type="predicted"/>
<feature type="compositionally biased region" description="Basic and acidic residues" evidence="1">
    <location>
        <begin position="258"/>
        <end position="274"/>
    </location>
</feature>
<dbReference type="PANTHER" id="PTHR31781:SF1">
    <property type="entry name" value="PROTEIN UNC-80 HOMOLOG"/>
    <property type="match status" value="1"/>
</dbReference>
<keyword evidence="4" id="KW-1185">Reference proteome</keyword>
<feature type="region of interest" description="Disordered" evidence="1">
    <location>
        <begin position="415"/>
        <end position="436"/>
    </location>
</feature>
<reference evidence="3" key="1">
    <citation type="submission" date="2021-06" db="EMBL/GenBank/DDBJ databases">
        <title>Parelaphostrongylus tenuis whole genome reference sequence.</title>
        <authorList>
            <person name="Garwood T.J."/>
            <person name="Larsen P.A."/>
            <person name="Fountain-Jones N.M."/>
            <person name="Garbe J.R."/>
            <person name="Macchietto M.G."/>
            <person name="Kania S.A."/>
            <person name="Gerhold R.W."/>
            <person name="Richards J.E."/>
            <person name="Wolf T.M."/>
        </authorList>
    </citation>
    <scope>NUCLEOTIDE SEQUENCE</scope>
    <source>
        <strain evidence="3">MNPRO001-30</strain>
        <tissue evidence="3">Meninges</tissue>
    </source>
</reference>
<gene>
    <name evidence="3" type="primary">UNC-80_2</name>
    <name evidence="3" type="ORF">KIN20_023503</name>
</gene>
<dbReference type="InterPro" id="IPR031542">
    <property type="entry name" value="UNC80_N"/>
</dbReference>
<accession>A0AAD5N6M0</accession>
<dbReference type="AlphaFoldDB" id="A0AAD5N6M0"/>
<dbReference type="GO" id="GO:0030424">
    <property type="term" value="C:axon"/>
    <property type="evidence" value="ECO:0007669"/>
    <property type="project" value="TreeGrafter"/>
</dbReference>
<feature type="region of interest" description="Disordered" evidence="1">
    <location>
        <begin position="238"/>
        <end position="275"/>
    </location>
</feature>
<dbReference type="PANTHER" id="PTHR31781">
    <property type="entry name" value="UNC80"/>
    <property type="match status" value="1"/>
</dbReference>
<dbReference type="Proteomes" id="UP001196413">
    <property type="component" value="Unassembled WGS sequence"/>
</dbReference>
<sequence>MQEIFSRNGRTKTFERVVVQNILHGLSPSLSDAIASVSRWTLIRAALPHVVQCCGSLLEASDSRGLSISLQKILYILHWMLLDSASECAEVASKDEPSQPTRGQGLFAISSIQLFVYLIAPLADTVSEEDISSNIRLESGLKLWQALWQLVYAKMACGERDTVLVVIERDAVSRGVLQIVARQRERIKNDRFRQPDVWCFTAPVKQRRNELPQVMFVRQSITPSIPLIQGVYLGDQDAPRRPSVVPPPKPPRTDQAVLDEKRRREREKQKELEQKQGVSAEYVETVQVSLAKPSSLAVDVLEKPTTTWAPGIVRSVSEYKTGESMIPSSRLSKSNTANAFDSSPTSESSLRVLEEVNSTLKFAEDGNSLSGVFCPHDAPIVHISDVCSGCSQEISDNLVLPVAMTYDSRQSEPLYERVPASTCESEDIPKPDVQRTPPVVLTRAPVRDDTISSSSQHTVIHAQPIPTPSEAVHLPEACIHDESATVKRTDTASTDDELDEYGQPDPMVATILDVAVIRALLITHWREQGIYWALRYLLNRLEQIQNHVTIHGTRLRSNSLPPGERKASISVVQPSYVNTTWEDFQLKGDENDRSKLHVAFNDNSCPRRKSSDQGYPRSRDHHSRRSSLNTLTRRERNRSDPSLNNSCEIASIREDSTSMNSSRSDRHRISAKYYPEILGSSSFIEKDGRLSLTVIVQTINQVMEKSCVANICELALNIADTLLRIPLDHTETFFSELTTMIFRIYLALGCPHGCNEGVKSQQGNFLRIKAKNILAQLEKLQQERFRSIFVLYVEENNPQQILDLIHSITAFCRSEFPQLTSIFRWPVFTSGAVRNITPTRFPLVQSPFVTVICSKHEEVRRHPESKAPSYRNRFNEREKGIEGRIINATLRNLTTKLALIHDQLIQPENMSLLGDVRMLVNFIQEQHGNPFRRVALSALLDAVDQMPKVESSEISRKDESEKSSPGGLAPPARGDQASLRRGLFKRKEKVLGTL</sequence>
<feature type="region of interest" description="Disordered" evidence="1">
    <location>
        <begin position="949"/>
        <end position="994"/>
    </location>
</feature>
<dbReference type="GO" id="GO:0005261">
    <property type="term" value="F:monoatomic cation channel activity"/>
    <property type="evidence" value="ECO:0007669"/>
    <property type="project" value="TreeGrafter"/>
</dbReference>
<dbReference type="GO" id="GO:0055080">
    <property type="term" value="P:monoatomic cation homeostasis"/>
    <property type="evidence" value="ECO:0007669"/>
    <property type="project" value="TreeGrafter"/>
</dbReference>
<protein>
    <submittedName>
        <fullName evidence="3">Unc-80p</fullName>
    </submittedName>
</protein>
<evidence type="ECO:0000313" key="3">
    <source>
        <dbReference type="EMBL" id="KAJ1363606.1"/>
    </source>
</evidence>
<feature type="domain" description="Cation channel complex component UNC80 N-terminal" evidence="2">
    <location>
        <begin position="11"/>
        <end position="157"/>
    </location>
</feature>
<feature type="compositionally biased region" description="Basic and acidic residues" evidence="1">
    <location>
        <begin position="950"/>
        <end position="962"/>
    </location>
</feature>
<evidence type="ECO:0000313" key="4">
    <source>
        <dbReference type="Proteomes" id="UP001196413"/>
    </source>
</evidence>
<dbReference type="Pfam" id="PF15778">
    <property type="entry name" value="UNC80_N"/>
    <property type="match status" value="1"/>
</dbReference>
<organism evidence="3 4">
    <name type="scientific">Parelaphostrongylus tenuis</name>
    <name type="common">Meningeal worm</name>
    <dbReference type="NCBI Taxonomy" id="148309"/>
    <lineage>
        <taxon>Eukaryota</taxon>
        <taxon>Metazoa</taxon>
        <taxon>Ecdysozoa</taxon>
        <taxon>Nematoda</taxon>
        <taxon>Chromadorea</taxon>
        <taxon>Rhabditida</taxon>
        <taxon>Rhabditina</taxon>
        <taxon>Rhabditomorpha</taxon>
        <taxon>Strongyloidea</taxon>
        <taxon>Metastrongylidae</taxon>
        <taxon>Parelaphostrongylus</taxon>
    </lineage>
</organism>
<evidence type="ECO:0000256" key="1">
    <source>
        <dbReference type="SAM" id="MobiDB-lite"/>
    </source>
</evidence>
<feature type="region of interest" description="Disordered" evidence="1">
    <location>
        <begin position="599"/>
        <end position="645"/>
    </location>
</feature>
<comment type="caution">
    <text evidence="3">The sequence shown here is derived from an EMBL/GenBank/DDBJ whole genome shotgun (WGS) entry which is preliminary data.</text>
</comment>